<feature type="transmembrane region" description="Helical" evidence="1">
    <location>
        <begin position="98"/>
        <end position="118"/>
    </location>
</feature>
<name>A0A0M1P432_9BACL</name>
<proteinExistence type="predicted"/>
<keyword evidence="1" id="KW-0812">Transmembrane</keyword>
<protein>
    <submittedName>
        <fullName evidence="2">Anti-sigma factor</fullName>
    </submittedName>
</protein>
<keyword evidence="1" id="KW-0472">Membrane</keyword>
<gene>
    <name evidence="2" type="ORF">AM231_06220</name>
</gene>
<dbReference type="Proteomes" id="UP000036932">
    <property type="component" value="Unassembled WGS sequence"/>
</dbReference>
<sequence>MTCDEAQELMETVWDLPDNDLRRQRLMAHVQTCQSCAVEYEMWTDSQNMLHELEHEIPDLDAEQINRNVMDRIYRDFPWLVEETSKSRAVSRVFRKRLTLMIAGFLALFVCSVVYFAVTGSQPDSVPEAVTTGIMPTGMADTPQGIKIKDDYKIPKTNSGIIDPFVVDMNPTQPEYWMILSLLGIGFALFFLARLNRVRR</sequence>
<keyword evidence="3" id="KW-1185">Reference proteome</keyword>
<dbReference type="EMBL" id="LIUT01000001">
    <property type="protein sequence ID" value="KOR88794.1"/>
    <property type="molecule type" value="Genomic_DNA"/>
</dbReference>
<evidence type="ECO:0000313" key="2">
    <source>
        <dbReference type="EMBL" id="KOR88794.1"/>
    </source>
</evidence>
<comment type="caution">
    <text evidence="2">The sequence shown here is derived from an EMBL/GenBank/DDBJ whole genome shotgun (WGS) entry which is preliminary data.</text>
</comment>
<evidence type="ECO:0000313" key="3">
    <source>
        <dbReference type="Proteomes" id="UP000036932"/>
    </source>
</evidence>
<organism evidence="2 3">
    <name type="scientific">Paenibacillus solani</name>
    <dbReference type="NCBI Taxonomy" id="1705565"/>
    <lineage>
        <taxon>Bacteria</taxon>
        <taxon>Bacillati</taxon>
        <taxon>Bacillota</taxon>
        <taxon>Bacilli</taxon>
        <taxon>Bacillales</taxon>
        <taxon>Paenibacillaceae</taxon>
        <taxon>Paenibacillus</taxon>
    </lineage>
</organism>
<dbReference type="OrthoDB" id="2679416at2"/>
<dbReference type="RefSeq" id="WP_054401713.1">
    <property type="nucleotide sequence ID" value="NZ_LIUT01000001.1"/>
</dbReference>
<reference evidence="3" key="1">
    <citation type="submission" date="2015-08" db="EMBL/GenBank/DDBJ databases">
        <title>Genome sequencing project for genomic taxonomy and phylogenomics of Bacillus-like bacteria.</title>
        <authorList>
            <person name="Liu B."/>
            <person name="Wang J."/>
            <person name="Zhu Y."/>
            <person name="Liu G."/>
            <person name="Chen Q."/>
            <person name="Chen Z."/>
            <person name="Lan J."/>
            <person name="Che J."/>
            <person name="Ge C."/>
            <person name="Shi H."/>
            <person name="Pan Z."/>
            <person name="Liu X."/>
        </authorList>
    </citation>
    <scope>NUCLEOTIDE SEQUENCE [LARGE SCALE GENOMIC DNA]</scope>
    <source>
        <strain evidence="3">FJAT-22460</strain>
    </source>
</reference>
<keyword evidence="1" id="KW-1133">Transmembrane helix</keyword>
<feature type="transmembrane region" description="Helical" evidence="1">
    <location>
        <begin position="176"/>
        <end position="195"/>
    </location>
</feature>
<accession>A0A0M1P432</accession>
<evidence type="ECO:0000256" key="1">
    <source>
        <dbReference type="SAM" id="Phobius"/>
    </source>
</evidence>
<dbReference type="PATRIC" id="fig|1705565.3.peg.3145"/>
<dbReference type="AlphaFoldDB" id="A0A0M1P432"/>